<reference evidence="2 3" key="1">
    <citation type="submission" date="2017-08" db="EMBL/GenBank/DDBJ databases">
        <authorList>
            <person name="de Groot N.N."/>
        </authorList>
    </citation>
    <scope>NUCLEOTIDE SEQUENCE [LARGE SCALE GENOMIC DNA]</scope>
    <source>
        <strain evidence="2 3">USBA 352</strain>
    </source>
</reference>
<dbReference type="PIRSF" id="PIRSF021774">
    <property type="entry name" value="UCP021774"/>
    <property type="match status" value="1"/>
</dbReference>
<dbReference type="PANTHER" id="PTHR38342:SF1">
    <property type="entry name" value="SLR5037 PROTEIN"/>
    <property type="match status" value="1"/>
</dbReference>
<dbReference type="OrthoDB" id="9791067at2"/>
<keyword evidence="3" id="KW-1185">Reference proteome</keyword>
<proteinExistence type="predicted"/>
<dbReference type="SUPFAM" id="SSF103247">
    <property type="entry name" value="TT1751-like"/>
    <property type="match status" value="1"/>
</dbReference>
<dbReference type="EMBL" id="OBML01000013">
    <property type="protein sequence ID" value="SOC24096.1"/>
    <property type="molecule type" value="Genomic_DNA"/>
</dbReference>
<accession>A0A285TPJ4</accession>
<organism evidence="2 3">
    <name type="scientific">Stappia indica</name>
    <dbReference type="NCBI Taxonomy" id="538381"/>
    <lineage>
        <taxon>Bacteria</taxon>
        <taxon>Pseudomonadati</taxon>
        <taxon>Pseudomonadota</taxon>
        <taxon>Alphaproteobacteria</taxon>
        <taxon>Hyphomicrobiales</taxon>
        <taxon>Stappiaceae</taxon>
        <taxon>Stappia</taxon>
    </lineage>
</organism>
<evidence type="ECO:0000313" key="2">
    <source>
        <dbReference type="EMBL" id="SOC24096.1"/>
    </source>
</evidence>
<dbReference type="CDD" id="cd14797">
    <property type="entry name" value="DUF302"/>
    <property type="match status" value="1"/>
</dbReference>
<dbReference type="RefSeq" id="WP_097176342.1">
    <property type="nucleotide sequence ID" value="NZ_OBML01000013.1"/>
</dbReference>
<gene>
    <name evidence="2" type="ORF">SAMN05421512_113154</name>
</gene>
<protein>
    <submittedName>
        <fullName evidence="2">Uncharacterized conserved protein, DUF302 family</fullName>
    </submittedName>
</protein>
<dbReference type="STRING" id="538381.GCA_001696535_01983"/>
<dbReference type="Proteomes" id="UP000219331">
    <property type="component" value="Unassembled WGS sequence"/>
</dbReference>
<dbReference type="PANTHER" id="PTHR38342">
    <property type="entry name" value="SLR5037 PROTEIN"/>
    <property type="match status" value="1"/>
</dbReference>
<name>A0A285TPJ4_9HYPH</name>
<dbReference type="InterPro" id="IPR016796">
    <property type="entry name" value="UCP021774"/>
</dbReference>
<dbReference type="Pfam" id="PF03625">
    <property type="entry name" value="DUF302"/>
    <property type="match status" value="1"/>
</dbReference>
<evidence type="ECO:0000313" key="3">
    <source>
        <dbReference type="Proteomes" id="UP000219331"/>
    </source>
</evidence>
<dbReference type="Gene3D" id="3.30.310.70">
    <property type="entry name" value="TT1751-like domain"/>
    <property type="match status" value="1"/>
</dbReference>
<dbReference type="AlphaFoldDB" id="A0A285TPJ4"/>
<evidence type="ECO:0000259" key="1">
    <source>
        <dbReference type="Pfam" id="PF03625"/>
    </source>
</evidence>
<dbReference type="InterPro" id="IPR035923">
    <property type="entry name" value="TT1751-like_sf"/>
</dbReference>
<feature type="domain" description="DUF302" evidence="1">
    <location>
        <begin position="36"/>
        <end position="98"/>
    </location>
</feature>
<dbReference type="InterPro" id="IPR005180">
    <property type="entry name" value="DUF302"/>
</dbReference>
<sequence length="128" mass="13654">MTYTINRMIPDASIDDVDARARKALADHGFGVLTEIDVKATMKKKLDVEMPGYRILGACNPKMAWQAIGIEPRVGAMLPCNVILREAEGGVEIGAIDPVASMQAIENAELHAVAGQVRDLLAKAVAAV</sequence>